<reference evidence="2" key="1">
    <citation type="submission" date="2023-03" db="EMBL/GenBank/DDBJ databases">
        <title>Massive genome expansion in bonnet fungi (Mycena s.s.) driven by repeated elements and novel gene families across ecological guilds.</title>
        <authorList>
            <consortium name="Lawrence Berkeley National Laboratory"/>
            <person name="Harder C.B."/>
            <person name="Miyauchi S."/>
            <person name="Viragh M."/>
            <person name="Kuo A."/>
            <person name="Thoen E."/>
            <person name="Andreopoulos B."/>
            <person name="Lu D."/>
            <person name="Skrede I."/>
            <person name="Drula E."/>
            <person name="Henrissat B."/>
            <person name="Morin E."/>
            <person name="Kohler A."/>
            <person name="Barry K."/>
            <person name="LaButti K."/>
            <person name="Morin E."/>
            <person name="Salamov A."/>
            <person name="Lipzen A."/>
            <person name="Mereny Z."/>
            <person name="Hegedus B."/>
            <person name="Baldrian P."/>
            <person name="Stursova M."/>
            <person name="Weitz H."/>
            <person name="Taylor A."/>
            <person name="Grigoriev I.V."/>
            <person name="Nagy L.G."/>
            <person name="Martin F."/>
            <person name="Kauserud H."/>
        </authorList>
    </citation>
    <scope>NUCLEOTIDE SEQUENCE</scope>
    <source>
        <strain evidence="2">CBHHK067</strain>
    </source>
</reference>
<sequence length="443" mass="49002">MHFQPFSLLLGVPPPHLVSATVAIPAPAIPGYLTDDGKSSELSSGASGSGSEQSAQKEALGLSRVSVPKFARVCFVQNGANAVAQVAHVINTVRSSKTRKETVNSFIQKTLQINFDRFGFDLDDESNILFPGLCPRIHSSWNFYSLLALVPSLSTLTAMIEMLERMNIEWQAQLDERGVKGLTPRPLEAAALAGATYEVILLHPEHFLANGAPLPIFDSTTNQWVCYTVQDGELKDPSGNRLAPFQDPADPAVRRAALNPLFFTINAYLKIEYHNSRYSSQFPSCTVEIIELIKKLYELIYFLPAPQLGSDGWEIDEAIRLLEMRKTAERKRKRSEYGPRRSPRTSSPLAKSRGSPSGDDREERVDTHKLTTENLDRLEEIIVEEHVKAASSLVNDPKTPLEERMMLGAWFFSPCAGPYPPLTKGMVAAMSSSSEMGSRYVTS</sequence>
<comment type="caution">
    <text evidence="2">The sequence shown here is derived from an EMBL/GenBank/DDBJ whole genome shotgun (WGS) entry which is preliminary data.</text>
</comment>
<proteinExistence type="predicted"/>
<keyword evidence="3" id="KW-1185">Reference proteome</keyword>
<accession>A0AAD7CR90</accession>
<protein>
    <submittedName>
        <fullName evidence="2">Uncharacterized protein</fullName>
    </submittedName>
</protein>
<evidence type="ECO:0000313" key="2">
    <source>
        <dbReference type="EMBL" id="KAJ7655391.1"/>
    </source>
</evidence>
<organism evidence="2 3">
    <name type="scientific">Mycena rosella</name>
    <name type="common">Pink bonnet</name>
    <name type="synonym">Agaricus rosellus</name>
    <dbReference type="NCBI Taxonomy" id="1033263"/>
    <lineage>
        <taxon>Eukaryota</taxon>
        <taxon>Fungi</taxon>
        <taxon>Dikarya</taxon>
        <taxon>Basidiomycota</taxon>
        <taxon>Agaricomycotina</taxon>
        <taxon>Agaricomycetes</taxon>
        <taxon>Agaricomycetidae</taxon>
        <taxon>Agaricales</taxon>
        <taxon>Marasmiineae</taxon>
        <taxon>Mycenaceae</taxon>
        <taxon>Mycena</taxon>
    </lineage>
</organism>
<feature type="region of interest" description="Disordered" evidence="1">
    <location>
        <begin position="330"/>
        <end position="371"/>
    </location>
</feature>
<feature type="compositionally biased region" description="Basic and acidic residues" evidence="1">
    <location>
        <begin position="358"/>
        <end position="371"/>
    </location>
</feature>
<dbReference type="EMBL" id="JARKIE010000312">
    <property type="protein sequence ID" value="KAJ7655391.1"/>
    <property type="molecule type" value="Genomic_DNA"/>
</dbReference>
<evidence type="ECO:0000256" key="1">
    <source>
        <dbReference type="SAM" id="MobiDB-lite"/>
    </source>
</evidence>
<dbReference type="AlphaFoldDB" id="A0AAD7CR90"/>
<evidence type="ECO:0000313" key="3">
    <source>
        <dbReference type="Proteomes" id="UP001221757"/>
    </source>
</evidence>
<name>A0AAD7CR90_MYCRO</name>
<dbReference type="Proteomes" id="UP001221757">
    <property type="component" value="Unassembled WGS sequence"/>
</dbReference>
<gene>
    <name evidence="2" type="ORF">B0H17DRAFT_1214102</name>
</gene>